<comment type="similarity">
    <text evidence="1">Belongs to the DSD1 family.</text>
</comment>
<dbReference type="InterPro" id="IPR051466">
    <property type="entry name" value="D-amino_acid_metab_enzyme"/>
</dbReference>
<feature type="domain" description="D-serine dehydratase-like" evidence="3">
    <location>
        <begin position="313"/>
        <end position="409"/>
    </location>
</feature>
<dbReference type="InterPro" id="IPR029066">
    <property type="entry name" value="PLP-binding_barrel"/>
</dbReference>
<name>A0ABW0ET81_9PSEU</name>
<dbReference type="InterPro" id="IPR026956">
    <property type="entry name" value="D-ser_dehydrat-like_dom"/>
</dbReference>
<proteinExistence type="inferred from homology"/>
<dbReference type="GO" id="GO:0008784">
    <property type="term" value="F:alanine racemase activity"/>
    <property type="evidence" value="ECO:0007669"/>
    <property type="project" value="UniProtKB-EC"/>
</dbReference>
<dbReference type="PANTHER" id="PTHR28004:SF8">
    <property type="entry name" value="D-SERINE DEAMINASE"/>
    <property type="match status" value="1"/>
</dbReference>
<dbReference type="RefSeq" id="WP_378250232.1">
    <property type="nucleotide sequence ID" value="NZ_JBHSKF010000016.1"/>
</dbReference>
<dbReference type="Pfam" id="PF14031">
    <property type="entry name" value="D-ser_dehydrat"/>
    <property type="match status" value="1"/>
</dbReference>
<dbReference type="Proteomes" id="UP001596157">
    <property type="component" value="Unassembled WGS sequence"/>
</dbReference>
<organism evidence="4 5">
    <name type="scientific">Actinokineospora guangxiensis</name>
    <dbReference type="NCBI Taxonomy" id="1490288"/>
    <lineage>
        <taxon>Bacteria</taxon>
        <taxon>Bacillati</taxon>
        <taxon>Actinomycetota</taxon>
        <taxon>Actinomycetes</taxon>
        <taxon>Pseudonocardiales</taxon>
        <taxon>Pseudonocardiaceae</taxon>
        <taxon>Actinokineospora</taxon>
    </lineage>
</organism>
<evidence type="ECO:0000256" key="1">
    <source>
        <dbReference type="ARBA" id="ARBA00005323"/>
    </source>
</evidence>
<sequence length="423" mass="44740">MNATMDAAAVARLREERLDWRFRQVPAGGTLAEAAAARPNLFRDGFLGPFVVLDQQALEHNLTTMADWSARQGLALAPHGKTTMAPALFQRQLDLGAWAITVAHAGQARVCRAFGVSRVLVANEFTDPGGLAWLAAELADPGFEFLCFADSVEAVRLMADGLAEAPRPVDVLVEIGMAGGRTGARDLATATTVAEAVAATPALRLAGVAGYEGPAASTADVDGLAAVWSYLDTLRTAAVSLHRLVETDRTIVSAGGSSYFDVVAASLTGSWPMDVLPVLRSGAYVTHDDGFYRDLSPLGATPRLAGVPRLRAALTGWAQVASVPEPGLALLAAGKRDLPYDLGMPVARLHRTGNAVAPVSGFEVPTMNDQHTYLRFPEDQAVAVGDWIGLGLSHPCTSFDKWPLLPVTAPDGETVVDFVRTFF</sequence>
<evidence type="ECO:0000313" key="5">
    <source>
        <dbReference type="Proteomes" id="UP001596157"/>
    </source>
</evidence>
<gene>
    <name evidence="4" type="ORF">ACFPM7_25095</name>
</gene>
<keyword evidence="2" id="KW-0456">Lyase</keyword>
<dbReference type="InterPro" id="IPR001608">
    <property type="entry name" value="Ala_racemase_N"/>
</dbReference>
<dbReference type="EMBL" id="JBHSKF010000016">
    <property type="protein sequence ID" value="MFC5290342.1"/>
    <property type="molecule type" value="Genomic_DNA"/>
</dbReference>
<reference evidence="5" key="1">
    <citation type="journal article" date="2019" name="Int. J. Syst. Evol. Microbiol.">
        <title>The Global Catalogue of Microorganisms (GCM) 10K type strain sequencing project: providing services to taxonomists for standard genome sequencing and annotation.</title>
        <authorList>
            <consortium name="The Broad Institute Genomics Platform"/>
            <consortium name="The Broad Institute Genome Sequencing Center for Infectious Disease"/>
            <person name="Wu L."/>
            <person name="Ma J."/>
        </authorList>
    </citation>
    <scope>NUCLEOTIDE SEQUENCE [LARGE SCALE GENOMIC DNA]</scope>
    <source>
        <strain evidence="5">CCUG 59778</strain>
    </source>
</reference>
<dbReference type="Pfam" id="PF01168">
    <property type="entry name" value="Ala_racemase_N"/>
    <property type="match status" value="1"/>
</dbReference>
<evidence type="ECO:0000256" key="2">
    <source>
        <dbReference type="ARBA" id="ARBA00023239"/>
    </source>
</evidence>
<dbReference type="SMART" id="SM01119">
    <property type="entry name" value="D-ser_dehydrat"/>
    <property type="match status" value="1"/>
</dbReference>
<keyword evidence="4" id="KW-0413">Isomerase</keyword>
<keyword evidence="5" id="KW-1185">Reference proteome</keyword>
<dbReference type="Gene3D" id="3.20.20.10">
    <property type="entry name" value="Alanine racemase"/>
    <property type="match status" value="1"/>
</dbReference>
<accession>A0ABW0ET81</accession>
<dbReference type="InterPro" id="IPR042208">
    <property type="entry name" value="D-ser_dehydrat-like_sf"/>
</dbReference>
<comment type="caution">
    <text evidence="4">The sequence shown here is derived from an EMBL/GenBank/DDBJ whole genome shotgun (WGS) entry which is preliminary data.</text>
</comment>
<dbReference type="Gene3D" id="2.40.37.20">
    <property type="entry name" value="D-serine dehydratase-like domain"/>
    <property type="match status" value="1"/>
</dbReference>
<dbReference type="PANTHER" id="PTHR28004">
    <property type="entry name" value="ZGC:162816-RELATED"/>
    <property type="match status" value="1"/>
</dbReference>
<evidence type="ECO:0000313" key="4">
    <source>
        <dbReference type="EMBL" id="MFC5290342.1"/>
    </source>
</evidence>
<protein>
    <submittedName>
        <fullName evidence="4">Alanine racemase</fullName>
        <ecNumber evidence="4">5.1.1.1</ecNumber>
    </submittedName>
</protein>
<dbReference type="EC" id="5.1.1.1" evidence="4"/>
<dbReference type="SUPFAM" id="SSF51419">
    <property type="entry name" value="PLP-binding barrel"/>
    <property type="match status" value="1"/>
</dbReference>
<evidence type="ECO:0000259" key="3">
    <source>
        <dbReference type="SMART" id="SM01119"/>
    </source>
</evidence>